<dbReference type="OrthoDB" id="9785675at2"/>
<protein>
    <submittedName>
        <fullName evidence="8">ECF RNA polymerase sigma factor SigE</fullName>
    </submittedName>
</protein>
<dbReference type="InterPro" id="IPR014284">
    <property type="entry name" value="RNA_pol_sigma-70_dom"/>
</dbReference>
<dbReference type="Pfam" id="PF08281">
    <property type="entry name" value="Sigma70_r4_2"/>
    <property type="match status" value="1"/>
</dbReference>
<name>A0A5C5WQG0_9BACT</name>
<evidence type="ECO:0000256" key="1">
    <source>
        <dbReference type="ARBA" id="ARBA00010641"/>
    </source>
</evidence>
<keyword evidence="4" id="KW-0238">DNA-binding</keyword>
<dbReference type="EMBL" id="SJPI01000001">
    <property type="protein sequence ID" value="TWT53026.1"/>
    <property type="molecule type" value="Genomic_DNA"/>
</dbReference>
<dbReference type="InterPro" id="IPR013249">
    <property type="entry name" value="RNA_pol_sigma70_r4_t2"/>
</dbReference>
<dbReference type="InterPro" id="IPR013324">
    <property type="entry name" value="RNA_pol_sigma_r3/r4-like"/>
</dbReference>
<keyword evidence="3" id="KW-0731">Sigma factor</keyword>
<dbReference type="GO" id="GO:0016987">
    <property type="term" value="F:sigma factor activity"/>
    <property type="evidence" value="ECO:0007669"/>
    <property type="project" value="UniProtKB-KW"/>
</dbReference>
<gene>
    <name evidence="8" type="primary">sigE_1</name>
    <name evidence="8" type="ORF">Pla22_06540</name>
</gene>
<dbReference type="InterPro" id="IPR039425">
    <property type="entry name" value="RNA_pol_sigma-70-like"/>
</dbReference>
<dbReference type="GO" id="GO:0003677">
    <property type="term" value="F:DNA binding"/>
    <property type="evidence" value="ECO:0007669"/>
    <property type="project" value="UniProtKB-KW"/>
</dbReference>
<comment type="caution">
    <text evidence="8">The sequence shown here is derived from an EMBL/GenBank/DDBJ whole genome shotgun (WGS) entry which is preliminary data.</text>
</comment>
<evidence type="ECO:0000256" key="4">
    <source>
        <dbReference type="ARBA" id="ARBA00023125"/>
    </source>
</evidence>
<dbReference type="PANTHER" id="PTHR43133">
    <property type="entry name" value="RNA POLYMERASE ECF-TYPE SIGMA FACTO"/>
    <property type="match status" value="1"/>
</dbReference>
<evidence type="ECO:0000259" key="7">
    <source>
        <dbReference type="Pfam" id="PF08281"/>
    </source>
</evidence>
<comment type="similarity">
    <text evidence="1">Belongs to the sigma-70 factor family. ECF subfamily.</text>
</comment>
<dbReference type="Proteomes" id="UP000316598">
    <property type="component" value="Unassembled WGS sequence"/>
</dbReference>
<dbReference type="Gene3D" id="1.10.1740.10">
    <property type="match status" value="1"/>
</dbReference>
<dbReference type="InterPro" id="IPR007627">
    <property type="entry name" value="RNA_pol_sigma70_r2"/>
</dbReference>
<evidence type="ECO:0000256" key="5">
    <source>
        <dbReference type="ARBA" id="ARBA00023163"/>
    </source>
</evidence>
<reference evidence="8 9" key="1">
    <citation type="submission" date="2019-02" db="EMBL/GenBank/DDBJ databases">
        <title>Deep-cultivation of Planctomycetes and their phenomic and genomic characterization uncovers novel biology.</title>
        <authorList>
            <person name="Wiegand S."/>
            <person name="Jogler M."/>
            <person name="Boedeker C."/>
            <person name="Pinto D."/>
            <person name="Vollmers J."/>
            <person name="Rivas-Marin E."/>
            <person name="Kohn T."/>
            <person name="Peeters S.H."/>
            <person name="Heuer A."/>
            <person name="Rast P."/>
            <person name="Oberbeckmann S."/>
            <person name="Bunk B."/>
            <person name="Jeske O."/>
            <person name="Meyerdierks A."/>
            <person name="Storesund J.E."/>
            <person name="Kallscheuer N."/>
            <person name="Luecker S."/>
            <person name="Lage O.M."/>
            <person name="Pohl T."/>
            <person name="Merkel B.J."/>
            <person name="Hornburger P."/>
            <person name="Mueller R.-W."/>
            <person name="Bruemmer F."/>
            <person name="Labrenz M."/>
            <person name="Spormann A.M."/>
            <person name="Op Den Camp H."/>
            <person name="Overmann J."/>
            <person name="Amann R."/>
            <person name="Jetten M.S.M."/>
            <person name="Mascher T."/>
            <person name="Medema M.H."/>
            <person name="Devos D.P."/>
            <person name="Kaster A.-K."/>
            <person name="Ovreas L."/>
            <person name="Rohde M."/>
            <person name="Galperin M.Y."/>
            <person name="Jogler C."/>
        </authorList>
    </citation>
    <scope>NUCLEOTIDE SEQUENCE [LARGE SCALE GENOMIC DNA]</scope>
    <source>
        <strain evidence="8 9">Pla22</strain>
    </source>
</reference>
<dbReference type="InterPro" id="IPR036388">
    <property type="entry name" value="WH-like_DNA-bd_sf"/>
</dbReference>
<keyword evidence="5" id="KW-0804">Transcription</keyword>
<proteinExistence type="inferred from homology"/>
<dbReference type="AlphaFoldDB" id="A0A5C5WQG0"/>
<dbReference type="SUPFAM" id="SSF88946">
    <property type="entry name" value="Sigma2 domain of RNA polymerase sigma factors"/>
    <property type="match status" value="1"/>
</dbReference>
<dbReference type="GO" id="GO:0006352">
    <property type="term" value="P:DNA-templated transcription initiation"/>
    <property type="evidence" value="ECO:0007669"/>
    <property type="project" value="InterPro"/>
</dbReference>
<evidence type="ECO:0000313" key="8">
    <source>
        <dbReference type="EMBL" id="TWT53026.1"/>
    </source>
</evidence>
<dbReference type="InterPro" id="IPR013325">
    <property type="entry name" value="RNA_pol_sigma_r2"/>
</dbReference>
<dbReference type="Gene3D" id="1.10.10.10">
    <property type="entry name" value="Winged helix-like DNA-binding domain superfamily/Winged helix DNA-binding domain"/>
    <property type="match status" value="1"/>
</dbReference>
<evidence type="ECO:0000256" key="3">
    <source>
        <dbReference type="ARBA" id="ARBA00023082"/>
    </source>
</evidence>
<feature type="domain" description="RNA polymerase sigma factor 70 region 4 type 2" evidence="7">
    <location>
        <begin position="121"/>
        <end position="172"/>
    </location>
</feature>
<organism evidence="8 9">
    <name type="scientific">Rubripirellula amarantea</name>
    <dbReference type="NCBI Taxonomy" id="2527999"/>
    <lineage>
        <taxon>Bacteria</taxon>
        <taxon>Pseudomonadati</taxon>
        <taxon>Planctomycetota</taxon>
        <taxon>Planctomycetia</taxon>
        <taxon>Pirellulales</taxon>
        <taxon>Pirellulaceae</taxon>
        <taxon>Rubripirellula</taxon>
    </lineage>
</organism>
<accession>A0A5C5WQG0</accession>
<keyword evidence="9" id="KW-1185">Reference proteome</keyword>
<evidence type="ECO:0000259" key="6">
    <source>
        <dbReference type="Pfam" id="PF04542"/>
    </source>
</evidence>
<dbReference type="Pfam" id="PF04542">
    <property type="entry name" value="Sigma70_r2"/>
    <property type="match status" value="1"/>
</dbReference>
<dbReference type="SUPFAM" id="SSF88659">
    <property type="entry name" value="Sigma3 and sigma4 domains of RNA polymerase sigma factors"/>
    <property type="match status" value="1"/>
</dbReference>
<sequence>MEHSKSIDATLLPANLLPSDEREMLAVLADRYHSLIFRVCLRFLGHQQDAEDVTQETFSRIIRYFDHWDQRLPIEPWIVTIAGNRCRSFLAARRQFRSLTPVIEPTADIENEARAAEQLSEELKLAMTILPANHRIAFELFHHQQSSYEQIAESMGHPIGTVKTWVHRARLQIIDHLRCREVIGRQPAQPSRSSLSNREVNV</sequence>
<evidence type="ECO:0000313" key="9">
    <source>
        <dbReference type="Proteomes" id="UP000316598"/>
    </source>
</evidence>
<evidence type="ECO:0000256" key="2">
    <source>
        <dbReference type="ARBA" id="ARBA00023015"/>
    </source>
</evidence>
<feature type="domain" description="RNA polymerase sigma-70 region 2" evidence="6">
    <location>
        <begin position="28"/>
        <end position="94"/>
    </location>
</feature>
<keyword evidence="2" id="KW-0805">Transcription regulation</keyword>
<dbReference type="PANTHER" id="PTHR43133:SF8">
    <property type="entry name" value="RNA POLYMERASE SIGMA FACTOR HI_1459-RELATED"/>
    <property type="match status" value="1"/>
</dbReference>
<dbReference type="RefSeq" id="WP_146513311.1">
    <property type="nucleotide sequence ID" value="NZ_SJPI01000001.1"/>
</dbReference>
<dbReference type="CDD" id="cd06171">
    <property type="entry name" value="Sigma70_r4"/>
    <property type="match status" value="1"/>
</dbReference>
<dbReference type="NCBIfam" id="TIGR02937">
    <property type="entry name" value="sigma70-ECF"/>
    <property type="match status" value="1"/>
</dbReference>